<dbReference type="NCBIfam" id="TIGR01444">
    <property type="entry name" value="fkbM_fam"/>
    <property type="match status" value="1"/>
</dbReference>
<organism evidence="1 2">
    <name type="scientific">Knoellia remsis</name>
    <dbReference type="NCBI Taxonomy" id="407159"/>
    <lineage>
        <taxon>Bacteria</taxon>
        <taxon>Bacillati</taxon>
        <taxon>Actinomycetota</taxon>
        <taxon>Actinomycetes</taxon>
        <taxon>Micrococcales</taxon>
        <taxon>Intrasporangiaceae</taxon>
        <taxon>Knoellia</taxon>
    </lineage>
</organism>
<keyword evidence="2" id="KW-1185">Reference proteome</keyword>
<evidence type="ECO:0000313" key="2">
    <source>
        <dbReference type="Proteomes" id="UP000237822"/>
    </source>
</evidence>
<dbReference type="Proteomes" id="UP000237822">
    <property type="component" value="Unassembled WGS sequence"/>
</dbReference>
<dbReference type="InterPro" id="IPR006342">
    <property type="entry name" value="FkbM_mtfrase"/>
</dbReference>
<keyword evidence="1" id="KW-0808">Transferase</keyword>
<accession>A0A2T0UTZ2</accession>
<protein>
    <submittedName>
        <fullName evidence="1">FkbM family methyltransferase</fullName>
    </submittedName>
</protein>
<dbReference type="InterPro" id="IPR029063">
    <property type="entry name" value="SAM-dependent_MTases_sf"/>
</dbReference>
<evidence type="ECO:0000313" key="1">
    <source>
        <dbReference type="EMBL" id="PRY61364.1"/>
    </source>
</evidence>
<dbReference type="AlphaFoldDB" id="A0A2T0UTZ2"/>
<keyword evidence="1" id="KW-0489">Methyltransferase</keyword>
<comment type="caution">
    <text evidence="1">The sequence shown here is derived from an EMBL/GenBank/DDBJ whole genome shotgun (WGS) entry which is preliminary data.</text>
</comment>
<proteinExistence type="predicted"/>
<reference evidence="1 2" key="1">
    <citation type="submission" date="2018-03" db="EMBL/GenBank/DDBJ databases">
        <title>Genomic Encyclopedia of Archaeal and Bacterial Type Strains, Phase II (KMG-II): from individual species to whole genera.</title>
        <authorList>
            <person name="Goeker M."/>
        </authorList>
    </citation>
    <scope>NUCLEOTIDE SEQUENCE [LARGE SCALE GENOMIC DNA]</scope>
    <source>
        <strain evidence="1 2">ATCC BAA-1496</strain>
    </source>
</reference>
<dbReference type="GO" id="GO:0008168">
    <property type="term" value="F:methyltransferase activity"/>
    <property type="evidence" value="ECO:0007669"/>
    <property type="project" value="UniProtKB-KW"/>
</dbReference>
<name>A0A2T0UTZ2_9MICO</name>
<dbReference type="SUPFAM" id="SSF53335">
    <property type="entry name" value="S-adenosyl-L-methionine-dependent methyltransferases"/>
    <property type="match status" value="1"/>
</dbReference>
<dbReference type="CDD" id="cd02440">
    <property type="entry name" value="AdoMet_MTases"/>
    <property type="match status" value="1"/>
</dbReference>
<dbReference type="EMBL" id="PVTI01000006">
    <property type="protein sequence ID" value="PRY61364.1"/>
    <property type="molecule type" value="Genomic_DNA"/>
</dbReference>
<dbReference type="Gene3D" id="3.40.50.150">
    <property type="entry name" value="Vaccinia Virus protein VP39"/>
    <property type="match status" value="1"/>
</dbReference>
<dbReference type="OrthoDB" id="3828691at2"/>
<gene>
    <name evidence="1" type="ORF">BCF74_106116</name>
</gene>
<dbReference type="RefSeq" id="WP_106296964.1">
    <property type="nucleotide sequence ID" value="NZ_PVTI01000006.1"/>
</dbReference>
<dbReference type="GO" id="GO:0032259">
    <property type="term" value="P:methylation"/>
    <property type="evidence" value="ECO:0007669"/>
    <property type="project" value="UniProtKB-KW"/>
</dbReference>
<sequence length="296" mass="32186">MVLSVRKRRFMSRLAGYAVNPVRARARIAIGREQHYTIGGAPVTLPPAHNLPYYQRRDPTYDAYAEAVVADLARRHARLTVLDVGANVGDTAVAMLTAAPNIAVVSVEGDPEFAAYARRNLAQFGDRARVVEGFVGPVGSRVTYARTGTTGGFQGSAEAEEVSEWLTSQSLLADAPLAALTVWKSDIDGFDIHVLVEHWDAITSRCDVLWFEFDPPGTLGDPDDVARLIEGLATSGRVVHVYDNLGRRMFVAPPGPAVSAVLEGLTAWLLDQRHGHLTVPYLDLWAFTPRALDPST</sequence>